<feature type="compositionally biased region" description="Pro residues" evidence="1">
    <location>
        <begin position="58"/>
        <end position="73"/>
    </location>
</feature>
<organism evidence="2 3">
    <name type="scientific">Candidatus Nomurabacteria bacterium RIFCSPLOWO2_01_FULL_41_12</name>
    <dbReference type="NCBI Taxonomy" id="1801774"/>
    <lineage>
        <taxon>Bacteria</taxon>
        <taxon>Candidatus Nomuraibacteriota</taxon>
    </lineage>
</organism>
<dbReference type="SUPFAM" id="SSF49464">
    <property type="entry name" value="Carboxypeptidase regulatory domain-like"/>
    <property type="match status" value="1"/>
</dbReference>
<dbReference type="Pfam" id="PF17963">
    <property type="entry name" value="Big_9"/>
    <property type="match status" value="1"/>
</dbReference>
<dbReference type="Gene3D" id="2.60.40.1120">
    <property type="entry name" value="Carboxypeptidase-like, regulatory domain"/>
    <property type="match status" value="1"/>
</dbReference>
<dbReference type="STRING" id="1801774.A3A05_00580"/>
<comment type="caution">
    <text evidence="2">The sequence shown here is derived from an EMBL/GenBank/DDBJ whole genome shotgun (WGS) entry which is preliminary data.</text>
</comment>
<evidence type="ECO:0000256" key="1">
    <source>
        <dbReference type="SAM" id="MobiDB-lite"/>
    </source>
</evidence>
<dbReference type="AlphaFoldDB" id="A0A1F6WWK3"/>
<proteinExistence type="predicted"/>
<accession>A0A1F6WWK3</accession>
<protein>
    <submittedName>
        <fullName evidence="2">Uncharacterized protein</fullName>
    </submittedName>
</protein>
<reference evidence="2 3" key="1">
    <citation type="journal article" date="2016" name="Nat. Commun.">
        <title>Thousands of microbial genomes shed light on interconnected biogeochemical processes in an aquifer system.</title>
        <authorList>
            <person name="Anantharaman K."/>
            <person name="Brown C.T."/>
            <person name="Hug L.A."/>
            <person name="Sharon I."/>
            <person name="Castelle C.J."/>
            <person name="Probst A.J."/>
            <person name="Thomas B.C."/>
            <person name="Singh A."/>
            <person name="Wilkins M.J."/>
            <person name="Karaoz U."/>
            <person name="Brodie E.L."/>
            <person name="Williams K.H."/>
            <person name="Hubbard S.S."/>
            <person name="Banfield J.F."/>
        </authorList>
    </citation>
    <scope>NUCLEOTIDE SEQUENCE [LARGE SCALE GENOMIC DNA]</scope>
</reference>
<evidence type="ECO:0000313" key="2">
    <source>
        <dbReference type="EMBL" id="OGI86248.1"/>
    </source>
</evidence>
<evidence type="ECO:0000313" key="3">
    <source>
        <dbReference type="Proteomes" id="UP000176187"/>
    </source>
</evidence>
<sequence length="404" mass="42645">MGRYSWLFVVVLATVLVAACSEPYKPTAPSSPSSSLTSGVWFAPGTSEMASVHDVEPEPAPLPTPEPEPAPLPAPEPTVVHPGTVTDVAGKPIGGVKVMFLDGLNVGKFTFTNADGDYVGAYAFTDALVGNANLSATKVGYAEQILGIYVDGINTLDFVLSAMSTQSPRAVDDNYTVQLGTVLNVPAPGVLANDSIPAGMTVTASFPPPRPPGTLTNTGGGGFTYNPIVDPQNPPVVRFQYLIQTAAGAINGATVTVNFVVDPTKPTISIREVLPASPAGPLPRGNLSTVRVLLHFEQNNWAGTDRMTAWLCGADDRPSMIIRTSCQANSVSRQSPDLYLNPTLGLRGPSDCGIVKVTRLVAFLTPTNETPHVPSPTDPYKSEVGITMWARAERAVDWTYQPCN</sequence>
<name>A0A1F6WWK3_9BACT</name>
<gene>
    <name evidence="2" type="ORF">A3A05_00580</name>
</gene>
<dbReference type="EMBL" id="MFUY01000011">
    <property type="protein sequence ID" value="OGI86248.1"/>
    <property type="molecule type" value="Genomic_DNA"/>
</dbReference>
<feature type="region of interest" description="Disordered" evidence="1">
    <location>
        <begin position="52"/>
        <end position="73"/>
    </location>
</feature>
<dbReference type="PROSITE" id="PS51257">
    <property type="entry name" value="PROKAR_LIPOPROTEIN"/>
    <property type="match status" value="1"/>
</dbReference>
<dbReference type="InterPro" id="IPR008969">
    <property type="entry name" value="CarboxyPept-like_regulatory"/>
</dbReference>
<dbReference type="Proteomes" id="UP000176187">
    <property type="component" value="Unassembled WGS sequence"/>
</dbReference>